<dbReference type="AlphaFoldDB" id="A0A1B8SGW0"/>
<evidence type="ECO:0000256" key="1">
    <source>
        <dbReference type="ARBA" id="ARBA00023002"/>
    </source>
</evidence>
<dbReference type="Gene3D" id="3.20.20.30">
    <property type="entry name" value="Luciferase-like domain"/>
    <property type="match status" value="1"/>
</dbReference>
<organism evidence="3 4">
    <name type="scientific">Mycolicibacter kumamotonensis</name>
    <dbReference type="NCBI Taxonomy" id="354243"/>
    <lineage>
        <taxon>Bacteria</taxon>
        <taxon>Bacillati</taxon>
        <taxon>Actinomycetota</taxon>
        <taxon>Actinomycetes</taxon>
        <taxon>Mycobacteriales</taxon>
        <taxon>Mycobacteriaceae</taxon>
        <taxon>Mycolicibacter</taxon>
    </lineage>
</organism>
<dbReference type="EMBL" id="LFOE01000010">
    <property type="protein sequence ID" value="OBY31943.1"/>
    <property type="molecule type" value="Genomic_DNA"/>
</dbReference>
<dbReference type="InterPro" id="IPR050564">
    <property type="entry name" value="F420-G6PD/mer"/>
</dbReference>
<name>A0A1B8SGW0_9MYCO</name>
<accession>A0A1B8SGW0</accession>
<dbReference type="SUPFAM" id="SSF51679">
    <property type="entry name" value="Bacterial luciferase-like"/>
    <property type="match status" value="1"/>
</dbReference>
<dbReference type="Pfam" id="PF00296">
    <property type="entry name" value="Bac_luciferase"/>
    <property type="match status" value="1"/>
</dbReference>
<evidence type="ECO:0000313" key="4">
    <source>
        <dbReference type="Proteomes" id="UP000092668"/>
    </source>
</evidence>
<keyword evidence="4" id="KW-1185">Reference proteome</keyword>
<protein>
    <submittedName>
        <fullName evidence="3">N5,N10-methylene tetrahydromethanopterin reductase</fullName>
    </submittedName>
</protein>
<evidence type="ECO:0000259" key="2">
    <source>
        <dbReference type="Pfam" id="PF00296"/>
    </source>
</evidence>
<evidence type="ECO:0000313" key="3">
    <source>
        <dbReference type="EMBL" id="OBY31943.1"/>
    </source>
</evidence>
<dbReference type="InterPro" id="IPR036661">
    <property type="entry name" value="Luciferase-like_sf"/>
</dbReference>
<dbReference type="PANTHER" id="PTHR43244:SF1">
    <property type="entry name" value="5,10-METHYLENETETRAHYDROMETHANOPTERIN REDUCTASE"/>
    <property type="match status" value="1"/>
</dbReference>
<gene>
    <name evidence="3" type="ORF">ACT18_09420</name>
</gene>
<sequence length="328" mass="35127">MVQAHGGHDDEGMTQDVDLGVVAMLGGDQWAGAEPLELVRLVRTVEDLGFDSLWANDSLFGPRLEALTFLAAAASVTERITLGTAALLPALRRPVQTAQALASLDLVSQGRLTIGVGAGYPGVSEREYALSQVPWQRRFDRLDDTVALWRQMWAPEGPDEFHGATISFEGLPDCIVPTTPGGPPVWLAGDTPKARIRAGARYDGWLPYPPTPERYQAGLDDVLAAARGTGRAKSAVTPGLFVTVLISAAPDCGREALDRFTKATYGFPLHIMEQIQTFATGSAEQVATTLAGYVGAGARHLVCRIAALTLGDYHDQLKLLQQVREAIA</sequence>
<proteinExistence type="predicted"/>
<comment type="caution">
    <text evidence="3">The sequence shown here is derived from an EMBL/GenBank/DDBJ whole genome shotgun (WGS) entry which is preliminary data.</text>
</comment>
<dbReference type="InterPro" id="IPR011251">
    <property type="entry name" value="Luciferase-like_dom"/>
</dbReference>
<dbReference type="Proteomes" id="UP000092668">
    <property type="component" value="Unassembled WGS sequence"/>
</dbReference>
<dbReference type="PATRIC" id="fig|354243.3.peg.1956"/>
<dbReference type="STRING" id="354243.BST28_19130"/>
<reference evidence="3 4" key="1">
    <citation type="submission" date="2015-06" db="EMBL/GenBank/DDBJ databases">
        <title>Genome sequence of Mycobacterium kumamotonense strain Roo.</title>
        <authorList>
            <person name="Greninger A.L."/>
            <person name="Cunningham G."/>
            <person name="Miller S."/>
        </authorList>
    </citation>
    <scope>NUCLEOTIDE SEQUENCE [LARGE SCALE GENOMIC DNA]</scope>
    <source>
        <strain evidence="3 4">Roo</strain>
    </source>
</reference>
<feature type="domain" description="Luciferase-like" evidence="2">
    <location>
        <begin position="30"/>
        <end position="262"/>
    </location>
</feature>
<keyword evidence="1" id="KW-0560">Oxidoreductase</keyword>
<dbReference type="GO" id="GO:0016705">
    <property type="term" value="F:oxidoreductase activity, acting on paired donors, with incorporation or reduction of molecular oxygen"/>
    <property type="evidence" value="ECO:0007669"/>
    <property type="project" value="InterPro"/>
</dbReference>
<dbReference type="PANTHER" id="PTHR43244">
    <property type="match status" value="1"/>
</dbReference>